<gene>
    <name evidence="3" type="ORF">HNR44_000470</name>
</gene>
<accession>A0A841PQD4</accession>
<dbReference type="GO" id="GO:0006508">
    <property type="term" value="P:proteolysis"/>
    <property type="evidence" value="ECO:0007669"/>
    <property type="project" value="UniProtKB-KW"/>
</dbReference>
<feature type="transmembrane region" description="Helical" evidence="2">
    <location>
        <begin position="33"/>
        <end position="51"/>
    </location>
</feature>
<dbReference type="Proteomes" id="UP000568839">
    <property type="component" value="Unassembled WGS sequence"/>
</dbReference>
<keyword evidence="2" id="KW-0472">Membrane</keyword>
<feature type="region of interest" description="Disordered" evidence="1">
    <location>
        <begin position="115"/>
        <end position="156"/>
    </location>
</feature>
<keyword evidence="3" id="KW-0645">Protease</keyword>
<evidence type="ECO:0000256" key="1">
    <source>
        <dbReference type="SAM" id="MobiDB-lite"/>
    </source>
</evidence>
<keyword evidence="3" id="KW-0378">Hydrolase</keyword>
<evidence type="ECO:0000313" key="3">
    <source>
        <dbReference type="EMBL" id="MBB6448521.1"/>
    </source>
</evidence>
<proteinExistence type="predicted"/>
<name>A0A841PQD4_9BACL</name>
<protein>
    <submittedName>
        <fullName evidence="3">ABC-type protease/lipase transport system fused ATPase/permease subunit</fullName>
    </submittedName>
</protein>
<keyword evidence="2" id="KW-1133">Transmembrane helix</keyword>
<dbReference type="RefSeq" id="WP_184402506.1">
    <property type="nucleotide sequence ID" value="NZ_JACHHJ010000001.1"/>
</dbReference>
<feature type="compositionally biased region" description="Basic and acidic residues" evidence="1">
    <location>
        <begin position="118"/>
        <end position="130"/>
    </location>
</feature>
<feature type="transmembrane region" description="Helical" evidence="2">
    <location>
        <begin position="58"/>
        <end position="80"/>
    </location>
</feature>
<reference evidence="3 4" key="1">
    <citation type="submission" date="2020-08" db="EMBL/GenBank/DDBJ databases">
        <title>Genomic Encyclopedia of Type Strains, Phase IV (KMG-IV): sequencing the most valuable type-strain genomes for metagenomic binning, comparative biology and taxonomic classification.</title>
        <authorList>
            <person name="Goeker M."/>
        </authorList>
    </citation>
    <scope>NUCLEOTIDE SEQUENCE [LARGE SCALE GENOMIC DNA]</scope>
    <source>
        <strain evidence="3 4">DSM 21769</strain>
    </source>
</reference>
<evidence type="ECO:0000313" key="4">
    <source>
        <dbReference type="Proteomes" id="UP000568839"/>
    </source>
</evidence>
<keyword evidence="4" id="KW-1185">Reference proteome</keyword>
<feature type="transmembrane region" description="Helical" evidence="2">
    <location>
        <begin position="7"/>
        <end position="27"/>
    </location>
</feature>
<feature type="compositionally biased region" description="Basic and acidic residues" evidence="1">
    <location>
        <begin position="142"/>
        <end position="156"/>
    </location>
</feature>
<dbReference type="InterPro" id="IPR019649">
    <property type="entry name" value="DUF2512"/>
</dbReference>
<evidence type="ECO:0000256" key="2">
    <source>
        <dbReference type="SAM" id="Phobius"/>
    </source>
</evidence>
<dbReference type="EMBL" id="JACHHJ010000001">
    <property type="protein sequence ID" value="MBB6448521.1"/>
    <property type="molecule type" value="Genomic_DNA"/>
</dbReference>
<dbReference type="GO" id="GO:0008233">
    <property type="term" value="F:peptidase activity"/>
    <property type="evidence" value="ECO:0007669"/>
    <property type="project" value="UniProtKB-KW"/>
</dbReference>
<organism evidence="3 4">
    <name type="scientific">Geomicrobium halophilum</name>
    <dbReference type="NCBI Taxonomy" id="549000"/>
    <lineage>
        <taxon>Bacteria</taxon>
        <taxon>Bacillati</taxon>
        <taxon>Bacillota</taxon>
        <taxon>Bacilli</taxon>
        <taxon>Bacillales</taxon>
        <taxon>Geomicrobium</taxon>
    </lineage>
</organism>
<feature type="transmembrane region" description="Helical" evidence="2">
    <location>
        <begin position="86"/>
        <end position="104"/>
    </location>
</feature>
<dbReference type="Pfam" id="PF10710">
    <property type="entry name" value="DUF2512"/>
    <property type="match status" value="1"/>
</dbReference>
<sequence>MDVIKALLLKLVIITVILSIVVGAFFGLPFTDVLILSVIYTGLSFLGDMFILPRITNVTATIADFVLAWIGVYVLGYWLFGPYEGLWIVSLTAAFIIAIGEYFFHRYMKKQVFNESRTTSEERPPPERGGDMQTEFGEDLEERLATKDPKNMKKQQ</sequence>
<comment type="caution">
    <text evidence="3">The sequence shown here is derived from an EMBL/GenBank/DDBJ whole genome shotgun (WGS) entry which is preliminary data.</text>
</comment>
<dbReference type="AlphaFoldDB" id="A0A841PQD4"/>
<keyword evidence="2" id="KW-0812">Transmembrane</keyword>